<dbReference type="AlphaFoldDB" id="A0A2R6AAH4"/>
<dbReference type="Proteomes" id="UP000240569">
    <property type="component" value="Unassembled WGS sequence"/>
</dbReference>
<gene>
    <name evidence="2" type="ORF">B9Q02_10660</name>
</gene>
<sequence>MTPKSIPTSSVVKGMRANAYLVGALVLWAILLFLLAYQPFSFFFSHLNYRHSVKPGSWFEYAILSNAPVAYFMNVSQEYRGSSLLVLVNYTLLKGGMVDVNATAYFYLKNGSLEIAPAYLTRMDHLDVKVRVNDTKLVFIFTPANKPLFTKPNDFNTSDTDVPVFGPPQYDPWLYTHSYSVQYFRYYNISSSTLLLSESYSKIGSLYILSGFLPPFTQNLTPSERLTVDKALYLVYLLTHDRAVLGYQPFALNSSKYYMAPDFSMLLYQTNTAPNIDWLGTFWVEFGFSLFPVSMVFLIGGLVLLVLWVRGK</sequence>
<keyword evidence="1" id="KW-1133">Transmembrane helix</keyword>
<reference evidence="2 3" key="1">
    <citation type="submission" date="2017-04" db="EMBL/GenBank/DDBJ databases">
        <title>Novel microbial lineages endemic to geothermal iron-oxide mats fill important gaps in the evolutionary history of Archaea.</title>
        <authorList>
            <person name="Jay Z.J."/>
            <person name="Beam J.P."/>
            <person name="Dlakic M."/>
            <person name="Rusch D.B."/>
            <person name="Kozubal M.A."/>
            <person name="Inskeep W.P."/>
        </authorList>
    </citation>
    <scope>NUCLEOTIDE SEQUENCE [LARGE SCALE GENOMIC DNA]</scope>
    <source>
        <strain evidence="2">BE_D</strain>
    </source>
</reference>
<comment type="caution">
    <text evidence="2">The sequence shown here is derived from an EMBL/GenBank/DDBJ whole genome shotgun (WGS) entry which is preliminary data.</text>
</comment>
<dbReference type="EMBL" id="NEXD01000107">
    <property type="protein sequence ID" value="PSN83328.1"/>
    <property type="molecule type" value="Genomic_DNA"/>
</dbReference>
<proteinExistence type="predicted"/>
<feature type="transmembrane region" description="Helical" evidence="1">
    <location>
        <begin position="20"/>
        <end position="38"/>
    </location>
</feature>
<feature type="transmembrane region" description="Helical" evidence="1">
    <location>
        <begin position="286"/>
        <end position="309"/>
    </location>
</feature>
<keyword evidence="1" id="KW-0472">Membrane</keyword>
<evidence type="ECO:0000313" key="3">
    <source>
        <dbReference type="Proteomes" id="UP000240569"/>
    </source>
</evidence>
<keyword evidence="1" id="KW-0812">Transmembrane</keyword>
<organism evidence="2 3">
    <name type="scientific">Candidatus Marsarchaeota G1 archaeon BE_D</name>
    <dbReference type="NCBI Taxonomy" id="1978156"/>
    <lineage>
        <taxon>Archaea</taxon>
        <taxon>Candidatus Marsarchaeota</taxon>
        <taxon>Candidatus Marsarchaeota group 1</taxon>
    </lineage>
</organism>
<protein>
    <submittedName>
        <fullName evidence="2">Uncharacterized protein</fullName>
    </submittedName>
</protein>
<accession>A0A2R6AAH4</accession>
<name>A0A2R6AAH4_9ARCH</name>
<evidence type="ECO:0000313" key="2">
    <source>
        <dbReference type="EMBL" id="PSN83328.1"/>
    </source>
</evidence>
<evidence type="ECO:0000256" key="1">
    <source>
        <dbReference type="SAM" id="Phobius"/>
    </source>
</evidence>